<dbReference type="EMBL" id="PYAT01000015">
    <property type="protein sequence ID" value="PSL28817.1"/>
    <property type="molecule type" value="Genomic_DNA"/>
</dbReference>
<dbReference type="Proteomes" id="UP000242682">
    <property type="component" value="Unassembled WGS sequence"/>
</dbReference>
<sequence>MNQKLLLGISVATLSIASLIFLIRGNMDIAVLVMTVLFVITNSFRARQMKKQGMEREAKWMSGMAVIFAILFLVVLGTIII</sequence>
<proteinExistence type="predicted"/>
<feature type="transmembrane region" description="Helical" evidence="1">
    <location>
        <begin position="58"/>
        <end position="80"/>
    </location>
</feature>
<accession>A0A2P8G4C6</accession>
<dbReference type="AlphaFoldDB" id="A0A2P8G4C6"/>
<dbReference type="OrthoDB" id="2455735at2"/>
<keyword evidence="1" id="KW-0812">Transmembrane</keyword>
<protein>
    <recommendedName>
        <fullName evidence="4">DUF3953 domain-containing protein</fullName>
    </recommendedName>
</protein>
<keyword evidence="1" id="KW-0472">Membrane</keyword>
<feature type="transmembrane region" description="Helical" evidence="1">
    <location>
        <begin position="5"/>
        <end position="23"/>
    </location>
</feature>
<evidence type="ECO:0008006" key="4">
    <source>
        <dbReference type="Google" id="ProtNLM"/>
    </source>
</evidence>
<keyword evidence="3" id="KW-1185">Reference proteome</keyword>
<organism evidence="2 3">
    <name type="scientific">Planomicrobium soli</name>
    <dbReference type="NCBI Taxonomy" id="1176648"/>
    <lineage>
        <taxon>Bacteria</taxon>
        <taxon>Bacillati</taxon>
        <taxon>Bacillota</taxon>
        <taxon>Bacilli</taxon>
        <taxon>Bacillales</taxon>
        <taxon>Caryophanaceae</taxon>
        <taxon>Planomicrobium</taxon>
    </lineage>
</organism>
<reference evidence="2 3" key="1">
    <citation type="submission" date="2018-03" db="EMBL/GenBank/DDBJ databases">
        <title>Genomic Encyclopedia of Type Strains, Phase III (KMG-III): the genomes of soil and plant-associated and newly described type strains.</title>
        <authorList>
            <person name="Whitman W."/>
        </authorList>
    </citation>
    <scope>NUCLEOTIDE SEQUENCE [LARGE SCALE GENOMIC DNA]</scope>
    <source>
        <strain evidence="2 3">CGMCC 1.12259</strain>
    </source>
</reference>
<evidence type="ECO:0000256" key="1">
    <source>
        <dbReference type="SAM" id="Phobius"/>
    </source>
</evidence>
<evidence type="ECO:0000313" key="3">
    <source>
        <dbReference type="Proteomes" id="UP000242682"/>
    </source>
</evidence>
<gene>
    <name evidence="2" type="ORF">B0H99_11530</name>
</gene>
<feature type="transmembrane region" description="Helical" evidence="1">
    <location>
        <begin position="29"/>
        <end position="46"/>
    </location>
</feature>
<evidence type="ECO:0000313" key="2">
    <source>
        <dbReference type="EMBL" id="PSL28817.1"/>
    </source>
</evidence>
<keyword evidence="1" id="KW-1133">Transmembrane helix</keyword>
<comment type="caution">
    <text evidence="2">The sequence shown here is derived from an EMBL/GenBank/DDBJ whole genome shotgun (WGS) entry which is preliminary data.</text>
</comment>
<name>A0A2P8G4C6_9BACL</name>
<dbReference type="RefSeq" id="WP_106534539.1">
    <property type="nucleotide sequence ID" value="NZ_PYAT01000015.1"/>
</dbReference>